<evidence type="ECO:0000256" key="3">
    <source>
        <dbReference type="SAM" id="MobiDB-lite"/>
    </source>
</evidence>
<evidence type="ECO:0000313" key="4">
    <source>
        <dbReference type="EMBL" id="VDK17881.1"/>
    </source>
</evidence>
<organism evidence="6">
    <name type="scientific">Anisakis simplex</name>
    <name type="common">Herring worm</name>
    <dbReference type="NCBI Taxonomy" id="6269"/>
    <lineage>
        <taxon>Eukaryota</taxon>
        <taxon>Metazoa</taxon>
        <taxon>Ecdysozoa</taxon>
        <taxon>Nematoda</taxon>
        <taxon>Chromadorea</taxon>
        <taxon>Rhabditida</taxon>
        <taxon>Spirurina</taxon>
        <taxon>Ascaridomorpha</taxon>
        <taxon>Ascaridoidea</taxon>
        <taxon>Anisakidae</taxon>
        <taxon>Anisakis</taxon>
        <taxon>Anisakis simplex complex</taxon>
    </lineage>
</organism>
<evidence type="ECO:0000256" key="1">
    <source>
        <dbReference type="ARBA" id="ARBA00022441"/>
    </source>
</evidence>
<dbReference type="WBParaSite" id="ASIM_0000069501-mRNA-1">
    <property type="protein sequence ID" value="ASIM_0000069501-mRNA-1"/>
    <property type="gene ID" value="ASIM_0000069501"/>
</dbReference>
<evidence type="ECO:0000256" key="2">
    <source>
        <dbReference type="ARBA" id="ARBA00022737"/>
    </source>
</evidence>
<evidence type="ECO:0000313" key="6">
    <source>
        <dbReference type="WBParaSite" id="ASIM_0000069501-mRNA-1"/>
    </source>
</evidence>
<dbReference type="Pfam" id="PF01344">
    <property type="entry name" value="Kelch_1"/>
    <property type="match status" value="3"/>
</dbReference>
<reference evidence="4 5" key="2">
    <citation type="submission" date="2018-11" db="EMBL/GenBank/DDBJ databases">
        <authorList>
            <consortium name="Pathogen Informatics"/>
        </authorList>
    </citation>
    <scope>NUCLEOTIDE SEQUENCE [LARGE SCALE GENOMIC DNA]</scope>
</reference>
<dbReference type="PRINTS" id="PR00501">
    <property type="entry name" value="KELCHREPEAT"/>
</dbReference>
<dbReference type="EMBL" id="UYRR01000431">
    <property type="protein sequence ID" value="VDK17881.1"/>
    <property type="molecule type" value="Genomic_DNA"/>
</dbReference>
<dbReference type="PANTHER" id="PTHR46344:SF27">
    <property type="entry name" value="KELCH REPEAT SUPERFAMILY PROTEIN"/>
    <property type="match status" value="1"/>
</dbReference>
<accession>A0A0M3IZL2</accession>
<proteinExistence type="predicted"/>
<dbReference type="Gene3D" id="2.120.10.80">
    <property type="entry name" value="Kelch-type beta propeller"/>
    <property type="match status" value="1"/>
</dbReference>
<dbReference type="SUPFAM" id="SSF117281">
    <property type="entry name" value="Kelch motif"/>
    <property type="match status" value="1"/>
</dbReference>
<dbReference type="OrthoDB" id="5803581at2759"/>
<gene>
    <name evidence="4" type="ORF">ASIM_LOCUS595</name>
</gene>
<keyword evidence="2" id="KW-0677">Repeat</keyword>
<keyword evidence="5" id="KW-1185">Reference proteome</keyword>
<evidence type="ECO:0000313" key="5">
    <source>
        <dbReference type="Proteomes" id="UP000267096"/>
    </source>
</evidence>
<sequence>SDGHCIVNDDKIYAIGGFDGTSCHSTVEEYDAGCDKWITLKQNMRSRRSGVRAAVVEGALCVCGGFDGSVRLNSCEFIDLREGHWHSLRPMSNPRSNFGIETLNDQIVVAGGYAGAVGTISEVEQFDFRADAWLPLPSMSMRRSAVYLTRIDSHPIIEKLVRPSGNNTNNNMISNVNMMNNNHDNNNNNNENNIDEID</sequence>
<dbReference type="AlphaFoldDB" id="A0A0M3IZL2"/>
<protein>
    <submittedName>
        <fullName evidence="6">Kelch-like protein 28 (inferred by orthology to a human protein)</fullName>
    </submittedName>
</protein>
<feature type="region of interest" description="Disordered" evidence="3">
    <location>
        <begin position="179"/>
        <end position="198"/>
    </location>
</feature>
<name>A0A0M3IZL2_ANISI</name>
<reference evidence="6" key="1">
    <citation type="submission" date="2017-02" db="UniProtKB">
        <authorList>
            <consortium name="WormBaseParasite"/>
        </authorList>
    </citation>
    <scope>IDENTIFICATION</scope>
</reference>
<dbReference type="InterPro" id="IPR015915">
    <property type="entry name" value="Kelch-typ_b-propeller"/>
</dbReference>
<dbReference type="InterPro" id="IPR006652">
    <property type="entry name" value="Kelch_1"/>
</dbReference>
<dbReference type="PANTHER" id="PTHR46344">
    <property type="entry name" value="OS02G0202900 PROTEIN"/>
    <property type="match status" value="1"/>
</dbReference>
<dbReference type="Proteomes" id="UP000267096">
    <property type="component" value="Unassembled WGS sequence"/>
</dbReference>
<feature type="compositionally biased region" description="Low complexity" evidence="3">
    <location>
        <begin position="179"/>
        <end position="192"/>
    </location>
</feature>
<dbReference type="SMART" id="SM00612">
    <property type="entry name" value="Kelch"/>
    <property type="match status" value="3"/>
</dbReference>
<keyword evidence="1" id="KW-0880">Kelch repeat</keyword>